<evidence type="ECO:0000313" key="2">
    <source>
        <dbReference type="Proteomes" id="UP000586694"/>
    </source>
</evidence>
<protein>
    <submittedName>
        <fullName evidence="1">Uncharacterized protein</fullName>
    </submittedName>
</protein>
<dbReference type="EMBL" id="JACASU010000041">
    <property type="protein sequence ID" value="NWJ99774.1"/>
    <property type="molecule type" value="Genomic_DNA"/>
</dbReference>
<reference evidence="1 2" key="1">
    <citation type="journal article" date="2019" name="Environ. Microbiol.">
        <title>Genomics insights into ecotype formation of ammonia-oxidizing archaea in the deep ocean.</title>
        <authorList>
            <person name="Wang Y."/>
            <person name="Huang J.M."/>
            <person name="Cui G.J."/>
            <person name="Nunoura T."/>
            <person name="Takaki Y."/>
            <person name="Li W.L."/>
            <person name="Li J."/>
            <person name="Gao Z.M."/>
            <person name="Takai K."/>
            <person name="Zhang A.Q."/>
            <person name="Stepanauskas R."/>
        </authorList>
    </citation>
    <scope>NUCLEOTIDE SEQUENCE [LARGE SCALE GENOMIC DNA]</scope>
    <source>
        <strain evidence="1 2">L19b</strain>
    </source>
</reference>
<sequence length="55" mass="6724">MTLTDKEIFEIERILDDLETYVQSHIKERRVILAEILKIRRILKSDEQQIFYKDS</sequence>
<accession>A0A7K4NER2</accession>
<dbReference type="Proteomes" id="UP000586694">
    <property type="component" value="Unassembled WGS sequence"/>
</dbReference>
<evidence type="ECO:0000313" key="1">
    <source>
        <dbReference type="EMBL" id="NWJ99774.1"/>
    </source>
</evidence>
<proteinExistence type="predicted"/>
<dbReference type="AlphaFoldDB" id="A0A7K4NER2"/>
<organism evidence="1 2">
    <name type="scientific">Marine Group I thaumarchaeote</name>
    <dbReference type="NCBI Taxonomy" id="2511932"/>
    <lineage>
        <taxon>Archaea</taxon>
        <taxon>Nitrososphaerota</taxon>
        <taxon>Marine Group I</taxon>
    </lineage>
</organism>
<gene>
    <name evidence="1" type="ORF">HX802_03850</name>
</gene>
<name>A0A7K4NER2_9ARCH</name>
<comment type="caution">
    <text evidence="1">The sequence shown here is derived from an EMBL/GenBank/DDBJ whole genome shotgun (WGS) entry which is preliminary data.</text>
</comment>